<dbReference type="Pfam" id="PF00884">
    <property type="entry name" value="Sulfatase"/>
    <property type="match status" value="1"/>
</dbReference>
<reference evidence="4" key="1">
    <citation type="submission" date="2018-05" db="EMBL/GenBank/DDBJ databases">
        <authorList>
            <person name="Lanie J.A."/>
            <person name="Ng W.-L."/>
            <person name="Kazmierczak K.M."/>
            <person name="Andrzejewski T.M."/>
            <person name="Davidsen T.M."/>
            <person name="Wayne K.J."/>
            <person name="Tettelin H."/>
            <person name="Glass J.I."/>
            <person name="Rusch D."/>
            <person name="Podicherti R."/>
            <person name="Tsui H.-C.T."/>
            <person name="Winkler M.E."/>
        </authorList>
    </citation>
    <scope>NUCLEOTIDE SEQUENCE</scope>
</reference>
<dbReference type="GO" id="GO:0004065">
    <property type="term" value="F:arylsulfatase activity"/>
    <property type="evidence" value="ECO:0007669"/>
    <property type="project" value="TreeGrafter"/>
</dbReference>
<dbReference type="PANTHER" id="PTHR42693:SF53">
    <property type="entry name" value="ENDO-4-O-SULFATASE"/>
    <property type="match status" value="1"/>
</dbReference>
<dbReference type="InterPro" id="IPR050738">
    <property type="entry name" value="Sulfatase"/>
</dbReference>
<feature type="non-terminal residue" evidence="4">
    <location>
        <position position="69"/>
    </location>
</feature>
<evidence type="ECO:0000313" key="4">
    <source>
        <dbReference type="EMBL" id="SVC32755.1"/>
    </source>
</evidence>
<dbReference type="Gene3D" id="3.40.720.10">
    <property type="entry name" value="Alkaline Phosphatase, subunit A"/>
    <property type="match status" value="1"/>
</dbReference>
<dbReference type="InterPro" id="IPR017850">
    <property type="entry name" value="Alkaline_phosphatase_core_sf"/>
</dbReference>
<comment type="similarity">
    <text evidence="1">Belongs to the sulfatase family.</text>
</comment>
<dbReference type="PANTHER" id="PTHR42693">
    <property type="entry name" value="ARYLSULFATASE FAMILY MEMBER"/>
    <property type="match status" value="1"/>
</dbReference>
<name>A0A382LA89_9ZZZZ</name>
<dbReference type="PROSITE" id="PS51257">
    <property type="entry name" value="PROKAR_LIPOPROTEIN"/>
    <property type="match status" value="1"/>
</dbReference>
<evidence type="ECO:0000256" key="1">
    <source>
        <dbReference type="ARBA" id="ARBA00008779"/>
    </source>
</evidence>
<evidence type="ECO:0000259" key="3">
    <source>
        <dbReference type="Pfam" id="PF00884"/>
    </source>
</evidence>
<sequence length="69" mass="8099">MKNNFKVLIFLSFFFVLFSCKKEKKIEMPNIILIMTDDQGWGQTGYYDHPILKTPNLDAMAKNGIRLDR</sequence>
<proteinExistence type="inferred from homology"/>
<accession>A0A382LA89</accession>
<dbReference type="SUPFAM" id="SSF53649">
    <property type="entry name" value="Alkaline phosphatase-like"/>
    <property type="match status" value="1"/>
</dbReference>
<evidence type="ECO:0000256" key="2">
    <source>
        <dbReference type="ARBA" id="ARBA00022801"/>
    </source>
</evidence>
<protein>
    <recommendedName>
        <fullName evidence="3">Sulfatase N-terminal domain-containing protein</fullName>
    </recommendedName>
</protein>
<organism evidence="4">
    <name type="scientific">marine metagenome</name>
    <dbReference type="NCBI Taxonomy" id="408172"/>
    <lineage>
        <taxon>unclassified sequences</taxon>
        <taxon>metagenomes</taxon>
        <taxon>ecological metagenomes</taxon>
    </lineage>
</organism>
<dbReference type="EMBL" id="UINC01085321">
    <property type="protein sequence ID" value="SVC32755.1"/>
    <property type="molecule type" value="Genomic_DNA"/>
</dbReference>
<gene>
    <name evidence="4" type="ORF">METZ01_LOCUS285609</name>
</gene>
<dbReference type="AlphaFoldDB" id="A0A382LA89"/>
<keyword evidence="2" id="KW-0378">Hydrolase</keyword>
<feature type="domain" description="Sulfatase N-terminal" evidence="3">
    <location>
        <begin position="29"/>
        <end position="68"/>
    </location>
</feature>
<dbReference type="InterPro" id="IPR000917">
    <property type="entry name" value="Sulfatase_N"/>
</dbReference>